<protein>
    <submittedName>
        <fullName evidence="1">Uncharacterized protein</fullName>
    </submittedName>
</protein>
<keyword evidence="2" id="KW-1185">Reference proteome</keyword>
<proteinExistence type="predicted"/>
<dbReference type="EMBL" id="LVHF01000029">
    <property type="protein sequence ID" value="OAN13329.1"/>
    <property type="molecule type" value="Genomic_DNA"/>
</dbReference>
<evidence type="ECO:0000313" key="2">
    <source>
        <dbReference type="Proteomes" id="UP000078503"/>
    </source>
</evidence>
<name>A0A178K7L0_9GAMM</name>
<dbReference type="AlphaFoldDB" id="A0A178K7L0"/>
<gene>
    <name evidence="1" type="ORF">A3K86_16895</name>
</gene>
<reference evidence="1 2" key="1">
    <citation type="submission" date="2016-03" db="EMBL/GenBank/DDBJ databases">
        <title>Photobacterium proteolyticum sp. nov. a protease producing bacterium isolated from ocean sediments of Laizhou Bay.</title>
        <authorList>
            <person name="Li Y."/>
        </authorList>
    </citation>
    <scope>NUCLEOTIDE SEQUENCE [LARGE SCALE GENOMIC DNA]</scope>
    <source>
        <strain evidence="1 2">R-40508</strain>
    </source>
</reference>
<dbReference type="RefSeq" id="WP_068333821.1">
    <property type="nucleotide sequence ID" value="NZ_LVHF01000029.1"/>
</dbReference>
<dbReference type="Proteomes" id="UP000078503">
    <property type="component" value="Unassembled WGS sequence"/>
</dbReference>
<dbReference type="OrthoDB" id="1495082at2"/>
<accession>A0A178K7L0</accession>
<sequence>MNNNLPSGYQPLKKLTICSNTLTGGGNLVSIGNELPVVIGRGSTPQIWLKAIGDSTTNELVPIVEKNKSMHPAIKVTVNNNSVLVLISGEVILSVKATSQDVMIVDKLDLRPIGLNLYGDTSSLSVGGNTFSRNSMHGGGTLIGFGA</sequence>
<comment type="caution">
    <text evidence="1">The sequence shown here is derived from an EMBL/GenBank/DDBJ whole genome shotgun (WGS) entry which is preliminary data.</text>
</comment>
<dbReference type="STRING" id="858640.A3K86_16895"/>
<organism evidence="1 2">
    <name type="scientific">Photobacterium jeanii</name>
    <dbReference type="NCBI Taxonomy" id="858640"/>
    <lineage>
        <taxon>Bacteria</taxon>
        <taxon>Pseudomonadati</taxon>
        <taxon>Pseudomonadota</taxon>
        <taxon>Gammaproteobacteria</taxon>
        <taxon>Vibrionales</taxon>
        <taxon>Vibrionaceae</taxon>
        <taxon>Photobacterium</taxon>
    </lineage>
</organism>
<evidence type="ECO:0000313" key="1">
    <source>
        <dbReference type="EMBL" id="OAN13329.1"/>
    </source>
</evidence>